<dbReference type="Pfam" id="PF00188">
    <property type="entry name" value="CAP"/>
    <property type="match status" value="1"/>
</dbReference>
<reference evidence="2 3" key="1">
    <citation type="submission" date="2007-03" db="EMBL/GenBank/DDBJ databases">
        <authorList>
            <person name="Fulton L."/>
            <person name="Clifton S."/>
            <person name="Fulton B."/>
            <person name="Xu J."/>
            <person name="Minx P."/>
            <person name="Pepin K.H."/>
            <person name="Johnson M."/>
            <person name="Thiruvilangam P."/>
            <person name="Bhonagiri V."/>
            <person name="Nash W.E."/>
            <person name="Mardis E.R."/>
            <person name="Wilson R.K."/>
        </authorList>
    </citation>
    <scope>NUCLEOTIDE SEQUENCE [LARGE SCALE GENOMIC DNA]</scope>
    <source>
        <strain evidence="2 3">ATCC 27560</strain>
    </source>
</reference>
<sequence>MVKIQFDRRVGTMIKKIKYAIIVMLIIANVICLNSIEAAEISKVTNVKTREVTKTFKTIKDASLATTKLKYIAGYKISWKKQKKVTGYNVYVYYPATKNWKKIKTTKKNCFTLTNCFQGEKVKIKIRAYKKINGNNVYGQFSKVKSIKIKKALYSRTKWGKIKKPFTDRIASEKAFELQNEYRKSVGSDKIKWSENLYNVCLERAKQISKNYSHNGWYETTMKVLSKKYKIDDEFIWIKEGDSEYGINYASGENILNGAYSYKEAMKQWKRSSAHYNNLTLKSHVKGAIACYKSKGDYYWVALFADADIDKLLEEKCKK</sequence>
<dbReference type="SUPFAM" id="SSF55797">
    <property type="entry name" value="PR-1-like"/>
    <property type="match status" value="1"/>
</dbReference>
<dbReference type="Proteomes" id="UP000006000">
    <property type="component" value="Unassembled WGS sequence"/>
</dbReference>
<dbReference type="STRING" id="411463.EUBVEN_01705"/>
<dbReference type="InterPro" id="IPR035940">
    <property type="entry name" value="CAP_sf"/>
</dbReference>
<evidence type="ECO:0000259" key="1">
    <source>
        <dbReference type="Pfam" id="PF00188"/>
    </source>
</evidence>
<proteinExistence type="predicted"/>
<dbReference type="Gene3D" id="3.40.33.10">
    <property type="entry name" value="CAP"/>
    <property type="match status" value="1"/>
</dbReference>
<dbReference type="InterPro" id="IPR014044">
    <property type="entry name" value="CAP_dom"/>
</dbReference>
<accession>A5Z7L8</accession>
<dbReference type="InterPro" id="IPR013783">
    <property type="entry name" value="Ig-like_fold"/>
</dbReference>
<comment type="caution">
    <text evidence="2">The sequence shown here is derived from an EMBL/GenBank/DDBJ whole genome shotgun (WGS) entry which is preliminary data.</text>
</comment>
<dbReference type="OrthoDB" id="9783944at2"/>
<name>A5Z7L8_9FIRM</name>
<dbReference type="Gene3D" id="2.60.40.10">
    <property type="entry name" value="Immunoglobulins"/>
    <property type="match status" value="1"/>
</dbReference>
<protein>
    <submittedName>
        <fullName evidence="2">SCP-like protein</fullName>
    </submittedName>
</protein>
<dbReference type="AlphaFoldDB" id="A5Z7L8"/>
<gene>
    <name evidence="2" type="ORF">EUBVEN_01705</name>
</gene>
<dbReference type="eggNOG" id="ENOG502ZXE1">
    <property type="taxonomic scope" value="Bacteria"/>
</dbReference>
<dbReference type="HOGENOM" id="CLU_870811_0_0_9"/>
<organism evidence="2 3">
    <name type="scientific">Eubacterium ventriosum ATCC 27560</name>
    <dbReference type="NCBI Taxonomy" id="411463"/>
    <lineage>
        <taxon>Bacteria</taxon>
        <taxon>Bacillati</taxon>
        <taxon>Bacillota</taxon>
        <taxon>Clostridia</taxon>
        <taxon>Eubacteriales</taxon>
        <taxon>Eubacteriaceae</taxon>
        <taxon>Eubacterium</taxon>
    </lineage>
</organism>
<evidence type="ECO:0000313" key="2">
    <source>
        <dbReference type="EMBL" id="EDM50925.1"/>
    </source>
</evidence>
<dbReference type="EMBL" id="AAVL02000035">
    <property type="protein sequence ID" value="EDM50925.1"/>
    <property type="molecule type" value="Genomic_DNA"/>
</dbReference>
<reference evidence="2 3" key="2">
    <citation type="submission" date="2007-04" db="EMBL/GenBank/DDBJ databases">
        <title>Draft genome sequence of Eubacterium ventriosum (ATCC 27560).</title>
        <authorList>
            <person name="Sudarsanam P."/>
            <person name="Ley R."/>
            <person name="Guruge J."/>
            <person name="Turnbaugh P.J."/>
            <person name="Mahowald M."/>
            <person name="Liep D."/>
            <person name="Gordon J."/>
        </authorList>
    </citation>
    <scope>NUCLEOTIDE SEQUENCE [LARGE SCALE GENOMIC DNA]</scope>
    <source>
        <strain evidence="2 3">ATCC 27560</strain>
    </source>
</reference>
<feature type="domain" description="SCP" evidence="1">
    <location>
        <begin position="177"/>
        <end position="304"/>
    </location>
</feature>
<evidence type="ECO:0000313" key="3">
    <source>
        <dbReference type="Proteomes" id="UP000006000"/>
    </source>
</evidence>
<dbReference type="CDD" id="cd05379">
    <property type="entry name" value="CAP_bacterial"/>
    <property type="match status" value="1"/>
</dbReference>